<evidence type="ECO:0000313" key="2">
    <source>
        <dbReference type="EMBL" id="MDR4306076.1"/>
    </source>
</evidence>
<dbReference type="Gene3D" id="3.40.50.2000">
    <property type="entry name" value="Glycogen Phosphorylase B"/>
    <property type="match status" value="2"/>
</dbReference>
<keyword evidence="3" id="KW-1185">Reference proteome</keyword>
<dbReference type="CDD" id="cd03801">
    <property type="entry name" value="GT4_PimA-like"/>
    <property type="match status" value="1"/>
</dbReference>
<feature type="domain" description="Glycosyltransferase subfamily 4-like N-terminal" evidence="1">
    <location>
        <begin position="14"/>
        <end position="178"/>
    </location>
</feature>
<dbReference type="PANTHER" id="PTHR46401:SF8">
    <property type="entry name" value="BLL6006 PROTEIN"/>
    <property type="match status" value="1"/>
</dbReference>
<dbReference type="RefSeq" id="WP_309389624.1">
    <property type="nucleotide sequence ID" value="NZ_JADBEO010000008.1"/>
</dbReference>
<accession>A0ABU1DD97</accession>
<dbReference type="Proteomes" id="UP001181622">
    <property type="component" value="Unassembled WGS sequence"/>
</dbReference>
<comment type="caution">
    <text evidence="2">The sequence shown here is derived from an EMBL/GenBank/DDBJ whole genome shotgun (WGS) entry which is preliminary data.</text>
</comment>
<proteinExistence type="predicted"/>
<dbReference type="SUPFAM" id="SSF53756">
    <property type="entry name" value="UDP-Glycosyltransferase/glycogen phosphorylase"/>
    <property type="match status" value="1"/>
</dbReference>
<reference evidence="2" key="1">
    <citation type="submission" date="2020-10" db="EMBL/GenBank/DDBJ databases">
        <authorList>
            <person name="Abbas A."/>
            <person name="Razzaq R."/>
            <person name="Waqas M."/>
            <person name="Abbas N."/>
            <person name="Nielsen T.K."/>
            <person name="Hansen L.H."/>
            <person name="Hussain S."/>
            <person name="Shahid M."/>
        </authorList>
    </citation>
    <scope>NUCLEOTIDE SEQUENCE</scope>
    <source>
        <strain evidence="2">S14</strain>
    </source>
</reference>
<evidence type="ECO:0000313" key="3">
    <source>
        <dbReference type="Proteomes" id="UP001181622"/>
    </source>
</evidence>
<name>A0ABU1DD97_9HYPH</name>
<protein>
    <submittedName>
        <fullName evidence="2">Glycosyltransferase family 4 protein</fullName>
    </submittedName>
</protein>
<dbReference type="PANTHER" id="PTHR46401">
    <property type="entry name" value="GLYCOSYLTRANSFERASE WBBK-RELATED"/>
    <property type="match status" value="1"/>
</dbReference>
<gene>
    <name evidence="2" type="ORF">IHQ68_05505</name>
</gene>
<evidence type="ECO:0000259" key="1">
    <source>
        <dbReference type="Pfam" id="PF13439"/>
    </source>
</evidence>
<dbReference type="EMBL" id="JADBEO010000008">
    <property type="protein sequence ID" value="MDR4306076.1"/>
    <property type="molecule type" value="Genomic_DNA"/>
</dbReference>
<dbReference type="InterPro" id="IPR028098">
    <property type="entry name" value="Glyco_trans_4-like_N"/>
</dbReference>
<dbReference type="Pfam" id="PF13439">
    <property type="entry name" value="Glyco_transf_4"/>
    <property type="match status" value="1"/>
</dbReference>
<dbReference type="Pfam" id="PF13692">
    <property type="entry name" value="Glyco_trans_1_4"/>
    <property type="match status" value="1"/>
</dbReference>
<organism evidence="2 3">
    <name type="scientific">Chelatococcus sambhunathii</name>
    <dbReference type="NCBI Taxonomy" id="363953"/>
    <lineage>
        <taxon>Bacteria</taxon>
        <taxon>Pseudomonadati</taxon>
        <taxon>Pseudomonadota</taxon>
        <taxon>Alphaproteobacteria</taxon>
        <taxon>Hyphomicrobiales</taxon>
        <taxon>Chelatococcaceae</taxon>
        <taxon>Chelatococcus</taxon>
    </lineage>
</organism>
<sequence length="366" mass="38418">MSAPRHVFMTADAIGGVFTYARDLAAGLARRGVGVTLAAIGPQPSAAQVRDLRALPGVRLVQADCPLDWLDASQEDLDRGGRELARLAREAGADLIHLNSPAFGMAHFDAPVVGACHSCLLSWWEAVRGGPAPDAFQDAGARLRSGYAACDVLVAPTRAFAAATERLYGVRPRAVPNGRARPKGASEGLKEPFVLTSGRLWDDAKNIAALDDAAGLMRARVEAAGSLDGPAGERAELRAAHALGRLETAAMTELFDRAAVYASLALYEPFGLGVLEAAQFGCALVLSDIPTHRELWDGAAIFVDAGDAAYAARTLDGLLGDPYERGRYAALASARSRSYSADAMVERTLTVYRDILGGPALHGAAA</sequence>